<dbReference type="EMBL" id="JBHUCM010000031">
    <property type="protein sequence ID" value="MFD1542264.1"/>
    <property type="molecule type" value="Genomic_DNA"/>
</dbReference>
<protein>
    <recommendedName>
        <fullName evidence="4">PE domain-containing protein</fullName>
    </recommendedName>
</protein>
<dbReference type="RefSeq" id="WP_219537344.1">
    <property type="nucleotide sequence ID" value="NZ_JAHKRM010000037.1"/>
</dbReference>
<reference evidence="3" key="1">
    <citation type="journal article" date="2019" name="Int. J. Syst. Evol. Microbiol.">
        <title>The Global Catalogue of Microorganisms (GCM) 10K type strain sequencing project: providing services to taxonomists for standard genome sequencing and annotation.</title>
        <authorList>
            <consortium name="The Broad Institute Genomics Platform"/>
            <consortium name="The Broad Institute Genome Sequencing Center for Infectious Disease"/>
            <person name="Wu L."/>
            <person name="Ma J."/>
        </authorList>
    </citation>
    <scope>NUCLEOTIDE SEQUENCE [LARGE SCALE GENOMIC DNA]</scope>
    <source>
        <strain evidence="3">CGMCC 1.15399</strain>
    </source>
</reference>
<gene>
    <name evidence="2" type="ORF">ACFSJ0_34795</name>
</gene>
<organism evidence="2 3">
    <name type="scientific">Nonomuraea guangzhouensis</name>
    <dbReference type="NCBI Taxonomy" id="1291555"/>
    <lineage>
        <taxon>Bacteria</taxon>
        <taxon>Bacillati</taxon>
        <taxon>Actinomycetota</taxon>
        <taxon>Actinomycetes</taxon>
        <taxon>Streptosporangiales</taxon>
        <taxon>Streptosporangiaceae</taxon>
        <taxon>Nonomuraea</taxon>
    </lineage>
</organism>
<evidence type="ECO:0000256" key="1">
    <source>
        <dbReference type="SAM" id="MobiDB-lite"/>
    </source>
</evidence>
<comment type="caution">
    <text evidence="2">The sequence shown here is derived from an EMBL/GenBank/DDBJ whole genome shotgun (WGS) entry which is preliminary data.</text>
</comment>
<accession>A0ABW4GI38</accession>
<feature type="region of interest" description="Disordered" evidence="1">
    <location>
        <begin position="1"/>
        <end position="31"/>
    </location>
</feature>
<evidence type="ECO:0008006" key="4">
    <source>
        <dbReference type="Google" id="ProtNLM"/>
    </source>
</evidence>
<evidence type="ECO:0000313" key="2">
    <source>
        <dbReference type="EMBL" id="MFD1542264.1"/>
    </source>
</evidence>
<keyword evidence="3" id="KW-1185">Reference proteome</keyword>
<dbReference type="Proteomes" id="UP001597097">
    <property type="component" value="Unassembled WGS sequence"/>
</dbReference>
<proteinExistence type="predicted"/>
<evidence type="ECO:0000313" key="3">
    <source>
        <dbReference type="Proteomes" id="UP001597097"/>
    </source>
</evidence>
<sequence>MTQKDAMEGDQDPLYIDPDLFDSGPGREHSPTQMRAIAEELKSYLGGMTGPGSAEGYTNGSVNGILDHCQLSEAQIGTWHDASAFSRTVGANSGGKKFAQVYQEFIDAYKDVIAAVEASAANHSAGDKANEGKG</sequence>
<name>A0ABW4GI38_9ACTN</name>